<keyword evidence="1" id="KW-0433">Leucine-rich repeat</keyword>
<dbReference type="Proteomes" id="UP000017836">
    <property type="component" value="Unassembled WGS sequence"/>
</dbReference>
<dbReference type="Pfam" id="PF08263">
    <property type="entry name" value="LRRNT_2"/>
    <property type="match status" value="1"/>
</dbReference>
<keyword evidence="6" id="KW-1185">Reference proteome</keyword>
<feature type="chain" id="PRO_5004807158" description="Leucine-rich repeat-containing N-terminal plant-type domain-containing protein" evidence="3">
    <location>
        <begin position="21"/>
        <end position="134"/>
    </location>
</feature>
<evidence type="ECO:0000313" key="5">
    <source>
        <dbReference type="EMBL" id="ERN02690.1"/>
    </source>
</evidence>
<dbReference type="Gramene" id="ERN02690">
    <property type="protein sequence ID" value="ERN02690"/>
    <property type="gene ID" value="AMTR_s00085p00102040"/>
</dbReference>
<dbReference type="AlphaFoldDB" id="W1P6U9"/>
<evidence type="ECO:0000256" key="3">
    <source>
        <dbReference type="SAM" id="SignalP"/>
    </source>
</evidence>
<accession>W1P6U9</accession>
<organism evidence="5 6">
    <name type="scientific">Amborella trichopoda</name>
    <dbReference type="NCBI Taxonomy" id="13333"/>
    <lineage>
        <taxon>Eukaryota</taxon>
        <taxon>Viridiplantae</taxon>
        <taxon>Streptophyta</taxon>
        <taxon>Embryophyta</taxon>
        <taxon>Tracheophyta</taxon>
        <taxon>Spermatophyta</taxon>
        <taxon>Magnoliopsida</taxon>
        <taxon>Amborellales</taxon>
        <taxon>Amborellaceae</taxon>
        <taxon>Amborella</taxon>
    </lineage>
</organism>
<evidence type="ECO:0000256" key="2">
    <source>
        <dbReference type="ARBA" id="ARBA00022737"/>
    </source>
</evidence>
<keyword evidence="2" id="KW-0677">Repeat</keyword>
<gene>
    <name evidence="5" type="ORF">AMTR_s00085p00102040</name>
</gene>
<dbReference type="HOGENOM" id="CLU_1899040_0_0_1"/>
<evidence type="ECO:0000259" key="4">
    <source>
        <dbReference type="Pfam" id="PF08263"/>
    </source>
</evidence>
<dbReference type="InterPro" id="IPR013210">
    <property type="entry name" value="LRR_N_plant-typ"/>
</dbReference>
<evidence type="ECO:0000313" key="6">
    <source>
        <dbReference type="Proteomes" id="UP000017836"/>
    </source>
</evidence>
<proteinExistence type="predicted"/>
<protein>
    <recommendedName>
        <fullName evidence="4">Leucine-rich repeat-containing N-terminal plant-type domain-containing protein</fullName>
    </recommendedName>
</protein>
<reference evidence="6" key="1">
    <citation type="journal article" date="2013" name="Science">
        <title>The Amborella genome and the evolution of flowering plants.</title>
        <authorList>
            <consortium name="Amborella Genome Project"/>
        </authorList>
    </citation>
    <scope>NUCLEOTIDE SEQUENCE [LARGE SCALE GENOMIC DNA]</scope>
</reference>
<keyword evidence="3" id="KW-0732">Signal</keyword>
<feature type="signal peptide" evidence="3">
    <location>
        <begin position="1"/>
        <end position="20"/>
    </location>
</feature>
<name>W1P6U9_AMBTC</name>
<evidence type="ECO:0000256" key="1">
    <source>
        <dbReference type="ARBA" id="ARBA00022614"/>
    </source>
</evidence>
<dbReference type="EMBL" id="KI394487">
    <property type="protein sequence ID" value="ERN02690.1"/>
    <property type="molecule type" value="Genomic_DNA"/>
</dbReference>
<sequence>MELSHLLSFFMLILFAFSMTLPLMCVSHLSLLNNLTDQQVLLSFKDHGTFDPYGVFGDWNTSMNSCHWTARYTHPPHKDSYHFCEFFPCETTASMAAYLMKSAACINFKSYAQATTSWKGRSHQASVASKKLQH</sequence>
<feature type="domain" description="Leucine-rich repeat-containing N-terminal plant-type" evidence="4">
    <location>
        <begin position="36"/>
        <end position="69"/>
    </location>
</feature>